<protein>
    <submittedName>
        <fullName evidence="1">Uncharacterized protein</fullName>
    </submittedName>
</protein>
<keyword evidence="2" id="KW-1185">Reference proteome</keyword>
<evidence type="ECO:0000313" key="1">
    <source>
        <dbReference type="EMBL" id="GBO18885.1"/>
    </source>
</evidence>
<evidence type="ECO:0000313" key="2">
    <source>
        <dbReference type="Proteomes" id="UP000499080"/>
    </source>
</evidence>
<sequence length="81" mass="9054">MEGYFGSDIIILNRGQKTTPGQAPPCQNFGTSSTKRHLTNVRFNAHHTHGDCQRKRVSSLEPCDSETLPLDHCGLVNFRKT</sequence>
<name>A0A4Y2V107_ARAVE</name>
<proteinExistence type="predicted"/>
<dbReference type="EMBL" id="BGPR01042482">
    <property type="protein sequence ID" value="GBO18885.1"/>
    <property type="molecule type" value="Genomic_DNA"/>
</dbReference>
<dbReference type="AlphaFoldDB" id="A0A4Y2V107"/>
<accession>A0A4Y2V107</accession>
<comment type="caution">
    <text evidence="1">The sequence shown here is derived from an EMBL/GenBank/DDBJ whole genome shotgun (WGS) entry which is preliminary data.</text>
</comment>
<gene>
    <name evidence="1" type="ORF">AVEN_228800_1</name>
</gene>
<organism evidence="1 2">
    <name type="scientific">Araneus ventricosus</name>
    <name type="common">Orbweaver spider</name>
    <name type="synonym">Epeira ventricosa</name>
    <dbReference type="NCBI Taxonomy" id="182803"/>
    <lineage>
        <taxon>Eukaryota</taxon>
        <taxon>Metazoa</taxon>
        <taxon>Ecdysozoa</taxon>
        <taxon>Arthropoda</taxon>
        <taxon>Chelicerata</taxon>
        <taxon>Arachnida</taxon>
        <taxon>Araneae</taxon>
        <taxon>Araneomorphae</taxon>
        <taxon>Entelegynae</taxon>
        <taxon>Araneoidea</taxon>
        <taxon>Araneidae</taxon>
        <taxon>Araneus</taxon>
    </lineage>
</organism>
<dbReference type="Proteomes" id="UP000499080">
    <property type="component" value="Unassembled WGS sequence"/>
</dbReference>
<reference evidence="1 2" key="1">
    <citation type="journal article" date="2019" name="Sci. Rep.">
        <title>Orb-weaving spider Araneus ventricosus genome elucidates the spidroin gene catalogue.</title>
        <authorList>
            <person name="Kono N."/>
            <person name="Nakamura H."/>
            <person name="Ohtoshi R."/>
            <person name="Moran D.A.P."/>
            <person name="Shinohara A."/>
            <person name="Yoshida Y."/>
            <person name="Fujiwara M."/>
            <person name="Mori M."/>
            <person name="Tomita M."/>
            <person name="Arakawa K."/>
        </authorList>
    </citation>
    <scope>NUCLEOTIDE SEQUENCE [LARGE SCALE GENOMIC DNA]</scope>
</reference>